<name>A0A5Q2RSJ3_9ACTN</name>
<gene>
    <name evidence="3" type="ORF">GH723_18230</name>
</gene>
<dbReference type="SUPFAM" id="SSF53335">
    <property type="entry name" value="S-adenosyl-L-methionine-dependent methyltransferases"/>
    <property type="match status" value="1"/>
</dbReference>
<dbReference type="Pfam" id="PF08241">
    <property type="entry name" value="Methyltransf_11"/>
    <property type="match status" value="1"/>
</dbReference>
<dbReference type="AlphaFoldDB" id="A0A5Q2RSJ3"/>
<dbReference type="InterPro" id="IPR029063">
    <property type="entry name" value="SAM-dependent_MTases_sf"/>
</dbReference>
<dbReference type="PANTHER" id="PTHR43861:SF3">
    <property type="entry name" value="PUTATIVE (AFU_ORTHOLOGUE AFUA_2G14390)-RELATED"/>
    <property type="match status" value="1"/>
</dbReference>
<sequence length="243" mass="26923">MSTAQPAPGRPETFPHGADLPLDRVVYGPDVADESQLRLLGDLQGKRVLQLGAGEGHTTVALHRHGARVIVVEPSESRLASARRLFDREDLKVEVLPVDLADLAGVRAESIDLALSVHALAEVDDLPRLFRQVHRVLRPEHPFVFSLPHPAFAMIEPGSDEPLRVRRAYWDESPRRWAAGGHEGADRSHTIGQLFTGLTRSNFRVDTLHEPEPPSQGARSPLWSDAMRWVPSTLVVRARKQGL</sequence>
<organism evidence="3 4">
    <name type="scientific">Actinomarinicola tropica</name>
    <dbReference type="NCBI Taxonomy" id="2789776"/>
    <lineage>
        <taxon>Bacteria</taxon>
        <taxon>Bacillati</taxon>
        <taxon>Actinomycetota</taxon>
        <taxon>Acidimicrobiia</taxon>
        <taxon>Acidimicrobiales</taxon>
        <taxon>Iamiaceae</taxon>
        <taxon>Actinomarinicola</taxon>
    </lineage>
</organism>
<dbReference type="RefSeq" id="WP_153760982.1">
    <property type="nucleotide sequence ID" value="NZ_CP045851.1"/>
</dbReference>
<dbReference type="EMBL" id="CP045851">
    <property type="protein sequence ID" value="QGG96880.1"/>
    <property type="molecule type" value="Genomic_DNA"/>
</dbReference>
<dbReference type="InterPro" id="IPR013216">
    <property type="entry name" value="Methyltransf_11"/>
</dbReference>
<proteinExistence type="predicted"/>
<dbReference type="CDD" id="cd02440">
    <property type="entry name" value="AdoMet_MTases"/>
    <property type="match status" value="1"/>
</dbReference>
<evidence type="ECO:0000313" key="3">
    <source>
        <dbReference type="EMBL" id="QGG96880.1"/>
    </source>
</evidence>
<dbReference type="GO" id="GO:0032259">
    <property type="term" value="P:methylation"/>
    <property type="evidence" value="ECO:0007669"/>
    <property type="project" value="UniProtKB-KW"/>
</dbReference>
<keyword evidence="4" id="KW-1185">Reference proteome</keyword>
<reference evidence="3 4" key="1">
    <citation type="submission" date="2019-11" db="EMBL/GenBank/DDBJ databases">
        <authorList>
            <person name="He Y."/>
        </authorList>
    </citation>
    <scope>NUCLEOTIDE SEQUENCE [LARGE SCALE GENOMIC DNA]</scope>
    <source>
        <strain evidence="3 4">SCSIO 58843</strain>
    </source>
</reference>
<protein>
    <submittedName>
        <fullName evidence="3">Methyltransferase domain-containing protein</fullName>
    </submittedName>
</protein>
<dbReference type="Proteomes" id="UP000334019">
    <property type="component" value="Chromosome"/>
</dbReference>
<evidence type="ECO:0000259" key="2">
    <source>
        <dbReference type="Pfam" id="PF08241"/>
    </source>
</evidence>
<dbReference type="GO" id="GO:0008757">
    <property type="term" value="F:S-adenosylmethionine-dependent methyltransferase activity"/>
    <property type="evidence" value="ECO:0007669"/>
    <property type="project" value="InterPro"/>
</dbReference>
<accession>A0A5Q2RSJ3</accession>
<keyword evidence="1 3" id="KW-0808">Transferase</keyword>
<evidence type="ECO:0000256" key="1">
    <source>
        <dbReference type="ARBA" id="ARBA00022679"/>
    </source>
</evidence>
<dbReference type="PANTHER" id="PTHR43861">
    <property type="entry name" value="TRANS-ACONITATE 2-METHYLTRANSFERASE-RELATED"/>
    <property type="match status" value="1"/>
</dbReference>
<dbReference type="Gene3D" id="3.40.50.150">
    <property type="entry name" value="Vaccinia Virus protein VP39"/>
    <property type="match status" value="1"/>
</dbReference>
<feature type="domain" description="Methyltransferase type 11" evidence="2">
    <location>
        <begin position="49"/>
        <end position="140"/>
    </location>
</feature>
<keyword evidence="3" id="KW-0489">Methyltransferase</keyword>
<dbReference type="KEGG" id="atq:GH723_18230"/>
<evidence type="ECO:0000313" key="4">
    <source>
        <dbReference type="Proteomes" id="UP000334019"/>
    </source>
</evidence>